<sequence>MADRKSAKTVKKKLKPRLREDRGSKITVGDDHNNNKCEMQRVWLWKKCLKMLVKDFRFCYSSIGFFMRCDGLNSFFLLLFPFLSSCQLMLREPVIVNEELSFLAWDGNVKTAQEMRNVQPPQPRSNEIVYEKLFAHPFPLFSFVLGMLKFIQIKKKDRLSRQIRL</sequence>
<dbReference type="AlphaFoldDB" id="A0A4Y2MAF9"/>
<feature type="transmembrane region" description="Helical" evidence="1">
    <location>
        <begin position="133"/>
        <end position="151"/>
    </location>
</feature>
<evidence type="ECO:0000256" key="1">
    <source>
        <dbReference type="SAM" id="Phobius"/>
    </source>
</evidence>
<keyword evidence="1" id="KW-1133">Transmembrane helix</keyword>
<name>A0A4Y2MAF9_ARAVE</name>
<keyword evidence="1" id="KW-0472">Membrane</keyword>
<gene>
    <name evidence="2" type="ORF">AVEN_102902_1</name>
</gene>
<dbReference type="EMBL" id="BGPR01007000">
    <property type="protein sequence ID" value="GBN23474.1"/>
    <property type="molecule type" value="Genomic_DNA"/>
</dbReference>
<comment type="caution">
    <text evidence="2">The sequence shown here is derived from an EMBL/GenBank/DDBJ whole genome shotgun (WGS) entry which is preliminary data.</text>
</comment>
<evidence type="ECO:0000313" key="2">
    <source>
        <dbReference type="EMBL" id="GBN23474.1"/>
    </source>
</evidence>
<proteinExistence type="predicted"/>
<reference evidence="2 3" key="1">
    <citation type="journal article" date="2019" name="Sci. Rep.">
        <title>Orb-weaving spider Araneus ventricosus genome elucidates the spidroin gene catalogue.</title>
        <authorList>
            <person name="Kono N."/>
            <person name="Nakamura H."/>
            <person name="Ohtoshi R."/>
            <person name="Moran D.A.P."/>
            <person name="Shinohara A."/>
            <person name="Yoshida Y."/>
            <person name="Fujiwara M."/>
            <person name="Mori M."/>
            <person name="Tomita M."/>
            <person name="Arakawa K."/>
        </authorList>
    </citation>
    <scope>NUCLEOTIDE SEQUENCE [LARGE SCALE GENOMIC DNA]</scope>
</reference>
<organism evidence="2 3">
    <name type="scientific">Araneus ventricosus</name>
    <name type="common">Orbweaver spider</name>
    <name type="synonym">Epeira ventricosa</name>
    <dbReference type="NCBI Taxonomy" id="182803"/>
    <lineage>
        <taxon>Eukaryota</taxon>
        <taxon>Metazoa</taxon>
        <taxon>Ecdysozoa</taxon>
        <taxon>Arthropoda</taxon>
        <taxon>Chelicerata</taxon>
        <taxon>Arachnida</taxon>
        <taxon>Araneae</taxon>
        <taxon>Araneomorphae</taxon>
        <taxon>Entelegynae</taxon>
        <taxon>Araneoidea</taxon>
        <taxon>Araneidae</taxon>
        <taxon>Araneus</taxon>
    </lineage>
</organism>
<keyword evidence="3" id="KW-1185">Reference proteome</keyword>
<accession>A0A4Y2MAF9</accession>
<dbReference type="Proteomes" id="UP000499080">
    <property type="component" value="Unassembled WGS sequence"/>
</dbReference>
<protein>
    <submittedName>
        <fullName evidence="2">Uncharacterized protein</fullName>
    </submittedName>
</protein>
<keyword evidence="1" id="KW-0812">Transmembrane</keyword>
<evidence type="ECO:0000313" key="3">
    <source>
        <dbReference type="Proteomes" id="UP000499080"/>
    </source>
</evidence>